<sequence length="47" mass="5421">KKSKLSTGNISRLCSDTKYKPKYSTISQIVRGLKKLGKNIDENDFWM</sequence>
<protein>
    <submittedName>
        <fullName evidence="1">Transcriptional regulator</fullName>
    </submittedName>
</protein>
<accession>A0AB35PNE1</accession>
<evidence type="ECO:0000313" key="2">
    <source>
        <dbReference type="Proteomes" id="UP001181533"/>
    </source>
</evidence>
<proteinExistence type="predicted"/>
<dbReference type="EMBL" id="VKQN01000124">
    <property type="protein sequence ID" value="MDR4181088.1"/>
    <property type="molecule type" value="Genomic_DNA"/>
</dbReference>
<organism evidence="1 2">
    <name type="scientific">Bacillus thuringiensis</name>
    <dbReference type="NCBI Taxonomy" id="1428"/>
    <lineage>
        <taxon>Bacteria</taxon>
        <taxon>Bacillati</taxon>
        <taxon>Bacillota</taxon>
        <taxon>Bacilli</taxon>
        <taxon>Bacillales</taxon>
        <taxon>Bacillaceae</taxon>
        <taxon>Bacillus</taxon>
        <taxon>Bacillus cereus group</taxon>
    </lineage>
</organism>
<evidence type="ECO:0000313" key="1">
    <source>
        <dbReference type="EMBL" id="MDR4181088.1"/>
    </source>
</evidence>
<name>A0AB35PNE1_BACTU</name>
<dbReference type="AlphaFoldDB" id="A0AB35PNE1"/>
<reference evidence="1" key="1">
    <citation type="submission" date="2019-07" db="EMBL/GenBank/DDBJ databases">
        <title>Phylogenomic Reclassification of ATCC Bacillus Strains and Various Taxa within the Genus Bacillus.</title>
        <authorList>
            <person name="Riojas M.A."/>
            <person name="Frank A.M."/>
            <person name="Fenn S.L."/>
            <person name="King S.P."/>
            <person name="Brower S.M."/>
            <person name="Hazbon M.H."/>
        </authorList>
    </citation>
    <scope>NUCLEOTIDE SEQUENCE</scope>
    <source>
        <strain evidence="1">ATCC 35646</strain>
    </source>
</reference>
<gene>
    <name evidence="1" type="ORF">FO599_34960</name>
</gene>
<feature type="non-terminal residue" evidence="1">
    <location>
        <position position="1"/>
    </location>
</feature>
<comment type="caution">
    <text evidence="1">The sequence shown here is derived from an EMBL/GenBank/DDBJ whole genome shotgun (WGS) entry which is preliminary data.</text>
</comment>
<dbReference type="Proteomes" id="UP001181533">
    <property type="component" value="Unassembled WGS sequence"/>
</dbReference>